<dbReference type="InterPro" id="IPR055355">
    <property type="entry name" value="ZP-C"/>
</dbReference>
<evidence type="ECO:0000256" key="4">
    <source>
        <dbReference type="SAM" id="SignalP"/>
    </source>
</evidence>
<proteinExistence type="predicted"/>
<feature type="signal peptide" evidence="4">
    <location>
        <begin position="1"/>
        <end position="19"/>
    </location>
</feature>
<keyword evidence="7" id="KW-1185">Reference proteome</keyword>
<dbReference type="InterPro" id="IPR001507">
    <property type="entry name" value="ZP_dom"/>
</dbReference>
<evidence type="ECO:0000313" key="7">
    <source>
        <dbReference type="Proteomes" id="UP000465112"/>
    </source>
</evidence>
<organism evidence="6 7">
    <name type="scientific">Perca fluviatilis</name>
    <name type="common">European perch</name>
    <dbReference type="NCBI Taxonomy" id="8168"/>
    <lineage>
        <taxon>Eukaryota</taxon>
        <taxon>Metazoa</taxon>
        <taxon>Chordata</taxon>
        <taxon>Craniata</taxon>
        <taxon>Vertebrata</taxon>
        <taxon>Euteleostomi</taxon>
        <taxon>Actinopterygii</taxon>
        <taxon>Neopterygii</taxon>
        <taxon>Teleostei</taxon>
        <taxon>Neoteleostei</taxon>
        <taxon>Acanthomorphata</taxon>
        <taxon>Eupercaria</taxon>
        <taxon>Perciformes</taxon>
        <taxon>Percoidei</taxon>
        <taxon>Percidae</taxon>
        <taxon>Percinae</taxon>
        <taxon>Perca</taxon>
    </lineage>
</organism>
<dbReference type="OrthoDB" id="9274484at2759"/>
<evidence type="ECO:0000256" key="1">
    <source>
        <dbReference type="ARBA" id="ARBA00022729"/>
    </source>
</evidence>
<dbReference type="InterPro" id="IPR055356">
    <property type="entry name" value="ZP-N"/>
</dbReference>
<evidence type="ECO:0000259" key="5">
    <source>
        <dbReference type="PROSITE" id="PS51034"/>
    </source>
</evidence>
<keyword evidence="1 4" id="KW-0732">Signal</keyword>
<keyword evidence="3" id="KW-1133">Transmembrane helix</keyword>
<comment type="caution">
    <text evidence="6">The sequence shown here is derived from an EMBL/GenBank/DDBJ whole genome shotgun (WGS) entry which is preliminary data.</text>
</comment>
<accession>A0A6A5FHQ6</accession>
<feature type="chain" id="PRO_5025560227" description="ZP domain-containing protein" evidence="4">
    <location>
        <begin position="20"/>
        <end position="405"/>
    </location>
</feature>
<keyword evidence="3" id="KW-0472">Membrane</keyword>
<keyword evidence="3" id="KW-0812">Transmembrane</keyword>
<evidence type="ECO:0000313" key="6">
    <source>
        <dbReference type="EMBL" id="KAF1394030.1"/>
    </source>
</evidence>
<sequence>MTLHLWLPLLVVLVQPALSLYNCSSQYNRAPENSDLTVECGASMITLEINMCTVQWSGFMGTDLALNGNHNTTACQGSSDTSVNPPIVRFQLPVNQSQDNPCRQSLQIVDEAPDPTGPFSSFSSIQSVIITGFLDTPNSDQGLISYNTDLYYHFSCRYPLEYLLNNTQIVTSSVSVAISNNNGTFINTLKMSVFNGSDYGFPLVVPSTGLALRTRIYVQVQAVNLTGNFYVLLDQCFATPTPYNISQNEQLNFFAGCSVDPRTSVTSNGISTVARFNFEAFRFTAYRDQAKSSIYLHCMLRLCEPSKCQVLLSSCNNRRKRSVTPFGKETSESATVSVGPLYTAREDIPYAAAYSNNMASERDNVNVTGLVVGLVFGLAAAVLLVLGGWFTLKKFYWGGGLLHDK</sequence>
<keyword evidence="2" id="KW-1015">Disulfide bond</keyword>
<feature type="transmembrane region" description="Helical" evidence="3">
    <location>
        <begin position="367"/>
        <end position="392"/>
    </location>
</feature>
<evidence type="ECO:0000256" key="3">
    <source>
        <dbReference type="SAM" id="Phobius"/>
    </source>
</evidence>
<dbReference type="PANTHER" id="PTHR14002">
    <property type="entry name" value="ENDOGLIN/TGF-BETA RECEPTOR TYPE III"/>
    <property type="match status" value="1"/>
</dbReference>
<dbReference type="Proteomes" id="UP000465112">
    <property type="component" value="Chromosome 2"/>
</dbReference>
<dbReference type="EMBL" id="VHII01000002">
    <property type="protein sequence ID" value="KAF1394030.1"/>
    <property type="molecule type" value="Genomic_DNA"/>
</dbReference>
<reference evidence="6 7" key="1">
    <citation type="submission" date="2019-06" db="EMBL/GenBank/DDBJ databases">
        <title>A chromosome-scale genome assembly of the European perch, Perca fluviatilis.</title>
        <authorList>
            <person name="Roques C."/>
            <person name="Zahm M."/>
            <person name="Cabau C."/>
            <person name="Klopp C."/>
            <person name="Bouchez O."/>
            <person name="Donnadieu C."/>
            <person name="Kuhl H."/>
            <person name="Gislard M."/>
            <person name="Guendouz S."/>
            <person name="Journot L."/>
            <person name="Haffray P."/>
            <person name="Bestin A."/>
            <person name="Morvezen R."/>
            <person name="Feron R."/>
            <person name="Wen M."/>
            <person name="Jouanno E."/>
            <person name="Herpin A."/>
            <person name="Schartl M."/>
            <person name="Postlethwait J."/>
            <person name="Schaerlinger B."/>
            <person name="Chardard D."/>
            <person name="Lecocq T."/>
            <person name="Poncet C."/>
            <person name="Jaffrelo L."/>
            <person name="Lampietro C."/>
            <person name="Guiguen Y."/>
        </authorList>
    </citation>
    <scope>NUCLEOTIDE SEQUENCE [LARGE SCALE GENOMIC DNA]</scope>
    <source>
        <tissue evidence="6">Blood</tissue>
    </source>
</reference>
<dbReference type="InterPro" id="IPR042235">
    <property type="entry name" value="ZP-C_dom"/>
</dbReference>
<dbReference type="PANTHER" id="PTHR14002:SF14">
    <property type="entry name" value="SI:DKEY-103G5.3"/>
    <property type="match status" value="1"/>
</dbReference>
<protein>
    <recommendedName>
        <fullName evidence="5">ZP domain-containing protein</fullName>
    </recommendedName>
</protein>
<dbReference type="AlphaFoldDB" id="A0A6A5FHQ6"/>
<dbReference type="Gene3D" id="2.60.40.4100">
    <property type="entry name" value="Zona pellucida, ZP-C domain"/>
    <property type="match status" value="1"/>
</dbReference>
<gene>
    <name evidence="6" type="ORF">PFLUV_G00022270</name>
</gene>
<evidence type="ECO:0000256" key="2">
    <source>
        <dbReference type="ARBA" id="ARBA00023157"/>
    </source>
</evidence>
<dbReference type="Pfam" id="PF23344">
    <property type="entry name" value="ZP-N"/>
    <property type="match status" value="1"/>
</dbReference>
<feature type="domain" description="ZP" evidence="5">
    <location>
        <begin position="39"/>
        <end position="322"/>
    </location>
</feature>
<dbReference type="PROSITE" id="PS51034">
    <property type="entry name" value="ZP_2"/>
    <property type="match status" value="1"/>
</dbReference>
<dbReference type="Pfam" id="PF00100">
    <property type="entry name" value="Zona_pellucida"/>
    <property type="match status" value="1"/>
</dbReference>
<dbReference type="SMART" id="SM00241">
    <property type="entry name" value="ZP"/>
    <property type="match status" value="1"/>
</dbReference>
<name>A0A6A5FHQ6_PERFL</name>